<evidence type="ECO:0000259" key="1">
    <source>
        <dbReference type="Pfam" id="PF04230"/>
    </source>
</evidence>
<dbReference type="RefSeq" id="WP_166936988.1">
    <property type="nucleotide sequence ID" value="NZ_BAAADD010000008.1"/>
</dbReference>
<name>A0ABN1F1R6_9PROT</name>
<gene>
    <name evidence="2" type="ORF">GCM10008942_31280</name>
</gene>
<evidence type="ECO:0000313" key="2">
    <source>
        <dbReference type="EMBL" id="GAA0580120.1"/>
    </source>
</evidence>
<reference evidence="2 3" key="1">
    <citation type="journal article" date="2019" name="Int. J. Syst. Evol. Microbiol.">
        <title>The Global Catalogue of Microorganisms (GCM) 10K type strain sequencing project: providing services to taxonomists for standard genome sequencing and annotation.</title>
        <authorList>
            <consortium name="The Broad Institute Genomics Platform"/>
            <consortium name="The Broad Institute Genome Sequencing Center for Infectious Disease"/>
            <person name="Wu L."/>
            <person name="Ma J."/>
        </authorList>
    </citation>
    <scope>NUCLEOTIDE SEQUENCE [LARGE SCALE GENOMIC DNA]</scope>
    <source>
        <strain evidence="2 3">JCM 15089</strain>
    </source>
</reference>
<evidence type="ECO:0000313" key="3">
    <source>
        <dbReference type="Proteomes" id="UP001499951"/>
    </source>
</evidence>
<dbReference type="EMBL" id="BAAADD010000008">
    <property type="protein sequence ID" value="GAA0580120.1"/>
    <property type="molecule type" value="Genomic_DNA"/>
</dbReference>
<feature type="domain" description="Polysaccharide pyruvyl transferase" evidence="1">
    <location>
        <begin position="88"/>
        <end position="202"/>
    </location>
</feature>
<dbReference type="Pfam" id="PF04230">
    <property type="entry name" value="PS_pyruv_trans"/>
    <property type="match status" value="1"/>
</dbReference>
<accession>A0ABN1F1R6</accession>
<dbReference type="InterPro" id="IPR007345">
    <property type="entry name" value="Polysacch_pyruvyl_Trfase"/>
</dbReference>
<organism evidence="2 3">
    <name type="scientific">Rhizomicrobium electricum</name>
    <dbReference type="NCBI Taxonomy" id="480070"/>
    <lineage>
        <taxon>Bacteria</taxon>
        <taxon>Pseudomonadati</taxon>
        <taxon>Pseudomonadota</taxon>
        <taxon>Alphaproteobacteria</taxon>
        <taxon>Micropepsales</taxon>
        <taxon>Micropepsaceae</taxon>
        <taxon>Rhizomicrobium</taxon>
    </lineage>
</organism>
<sequence length="296" mass="32431">MKLFYCDVPAGNFGDDLNTYLWPRLLPDAFEGAVRFTPLEAAAVDHEDSRDTLFVGIGTLIHDKVPAVGRKVVFGSGCDGSRLPDINGQWDIQCVRGPLTADALGLDSTLAIADPAILVRLLPPAAPEPIHRVSFMPHWCQAQSGAWQKICRMVGIHFIDPRWPPFQVLEAISSTGTLISEALHGAIVADALRVPWIAVSSKHHIQDFKWRDWCASIGQAYEPVAIPAIWTPASGLRSRAVMAAKMAYGASVLTRLDHSSRLSNDVVIARLTDRLVEVLEAFANPHRFAVNLAPQY</sequence>
<keyword evidence="3" id="KW-1185">Reference proteome</keyword>
<dbReference type="Proteomes" id="UP001499951">
    <property type="component" value="Unassembled WGS sequence"/>
</dbReference>
<comment type="caution">
    <text evidence="2">The sequence shown here is derived from an EMBL/GenBank/DDBJ whole genome shotgun (WGS) entry which is preliminary data.</text>
</comment>
<protein>
    <recommendedName>
        <fullName evidence="1">Polysaccharide pyruvyl transferase domain-containing protein</fullName>
    </recommendedName>
</protein>
<proteinExistence type="predicted"/>